<evidence type="ECO:0000313" key="1">
    <source>
        <dbReference type="EMBL" id="GAA0935963.1"/>
    </source>
</evidence>
<evidence type="ECO:0008006" key="3">
    <source>
        <dbReference type="Google" id="ProtNLM"/>
    </source>
</evidence>
<dbReference type="InterPro" id="IPR010327">
    <property type="entry name" value="FldB/FldC_alpha/beta"/>
</dbReference>
<protein>
    <recommendedName>
        <fullName evidence="3">2-hydroxyacyl-CoA dehydratase</fullName>
    </recommendedName>
</protein>
<proteinExistence type="predicted"/>
<dbReference type="Proteomes" id="UP001499967">
    <property type="component" value="Unassembled WGS sequence"/>
</dbReference>
<keyword evidence="2" id="KW-1185">Reference proteome</keyword>
<organism evidence="1 2">
    <name type="scientific">Pseudonocardia zijingensis</name>
    <dbReference type="NCBI Taxonomy" id="153376"/>
    <lineage>
        <taxon>Bacteria</taxon>
        <taxon>Bacillati</taxon>
        <taxon>Actinomycetota</taxon>
        <taxon>Actinomycetes</taxon>
        <taxon>Pseudonocardiales</taxon>
        <taxon>Pseudonocardiaceae</taxon>
        <taxon>Pseudonocardia</taxon>
    </lineage>
</organism>
<evidence type="ECO:0000313" key="2">
    <source>
        <dbReference type="Proteomes" id="UP001499967"/>
    </source>
</evidence>
<gene>
    <name evidence="1" type="ORF">GCM10009559_27870</name>
</gene>
<dbReference type="Pfam" id="PF06050">
    <property type="entry name" value="HGD-D"/>
    <property type="match status" value="1"/>
</dbReference>
<dbReference type="RefSeq" id="WP_343941771.1">
    <property type="nucleotide sequence ID" value="NZ_BAAAHP010000075.1"/>
</dbReference>
<comment type="caution">
    <text evidence="1">The sequence shown here is derived from an EMBL/GenBank/DDBJ whole genome shotgun (WGS) entry which is preliminary data.</text>
</comment>
<reference evidence="2" key="1">
    <citation type="journal article" date="2019" name="Int. J. Syst. Evol. Microbiol.">
        <title>The Global Catalogue of Microorganisms (GCM) 10K type strain sequencing project: providing services to taxonomists for standard genome sequencing and annotation.</title>
        <authorList>
            <consortium name="The Broad Institute Genomics Platform"/>
            <consortium name="The Broad Institute Genome Sequencing Center for Infectious Disease"/>
            <person name="Wu L."/>
            <person name="Ma J."/>
        </authorList>
    </citation>
    <scope>NUCLEOTIDE SEQUENCE [LARGE SCALE GENOMIC DNA]</scope>
    <source>
        <strain evidence="2">JCM 11117</strain>
    </source>
</reference>
<sequence length="399" mass="44506">MTSVPDRLPAVRRIREHQRRWLDDVRAGASRGHPFLVCTSDEAEEMANALGIAVLVINYWNFVISAGGRAPALTEALHRRGYAGPHFFGLGLAAGLEPEHAPWGGLPTPTLVVGSTRNESELRVTELWARALGCDCYPLDFNFSSPERRIPPDNWWELIRDHGEDLVDPGRLELRLDQNRRFLAELEARTGRALTPGALAHTMDLVNQQMDVMTRAADLVAAAPRCPVSLRDQVAAYQATWHRGTSTGLALARDYLADVEARVADGVGAYPRERRRLLFWSMTGEPRFHAHLREAHDAVLVGSPYAAMPATYARTVHGDPLRTLTARQLFLFDMRSTSWMIAQARRHRVDGVIAVERPSPHPSRFAEACRAEGLPYLALPHESDDEANRTALARFVARL</sequence>
<name>A0ABP4AFM9_9PSEU</name>
<dbReference type="EMBL" id="BAAAHP010000075">
    <property type="protein sequence ID" value="GAA0935963.1"/>
    <property type="molecule type" value="Genomic_DNA"/>
</dbReference>
<accession>A0ABP4AFM9</accession>